<keyword evidence="9" id="KW-1185">Reference proteome</keyword>
<gene>
    <name evidence="8" type="ORF">Ocin01_18072</name>
</gene>
<keyword evidence="2" id="KW-0677">Repeat</keyword>
<feature type="compositionally biased region" description="Basic residues" evidence="6">
    <location>
        <begin position="258"/>
        <end position="270"/>
    </location>
</feature>
<name>A0A1D2M6K2_ORCCI</name>
<evidence type="ECO:0000256" key="5">
    <source>
        <dbReference type="PROSITE-ProRule" id="PRU00042"/>
    </source>
</evidence>
<feature type="domain" description="C2H2-type" evidence="7">
    <location>
        <begin position="356"/>
        <end position="384"/>
    </location>
</feature>
<protein>
    <submittedName>
        <fullName evidence="8">Putative zinc finger protein</fullName>
    </submittedName>
</protein>
<dbReference type="InterPro" id="IPR013087">
    <property type="entry name" value="Znf_C2H2_type"/>
</dbReference>
<keyword evidence="4" id="KW-0862">Zinc</keyword>
<evidence type="ECO:0000256" key="4">
    <source>
        <dbReference type="ARBA" id="ARBA00022833"/>
    </source>
</evidence>
<keyword evidence="3 5" id="KW-0863">Zinc-finger</keyword>
<evidence type="ECO:0000256" key="3">
    <source>
        <dbReference type="ARBA" id="ARBA00022771"/>
    </source>
</evidence>
<dbReference type="STRING" id="48709.A0A1D2M6K2"/>
<evidence type="ECO:0000259" key="7">
    <source>
        <dbReference type="PROSITE" id="PS50157"/>
    </source>
</evidence>
<proteinExistence type="predicted"/>
<dbReference type="GO" id="GO:0008270">
    <property type="term" value="F:zinc ion binding"/>
    <property type="evidence" value="ECO:0007669"/>
    <property type="project" value="UniProtKB-KW"/>
</dbReference>
<evidence type="ECO:0000313" key="9">
    <source>
        <dbReference type="Proteomes" id="UP000094527"/>
    </source>
</evidence>
<evidence type="ECO:0000313" key="8">
    <source>
        <dbReference type="EMBL" id="ODM88610.1"/>
    </source>
</evidence>
<feature type="region of interest" description="Disordered" evidence="6">
    <location>
        <begin position="239"/>
        <end position="270"/>
    </location>
</feature>
<dbReference type="PROSITE" id="PS00028">
    <property type="entry name" value="ZINC_FINGER_C2H2_1"/>
    <property type="match status" value="3"/>
</dbReference>
<keyword evidence="1" id="KW-0479">Metal-binding</keyword>
<dbReference type="SMART" id="SM00355">
    <property type="entry name" value="ZnF_C2H2"/>
    <property type="match status" value="5"/>
</dbReference>
<reference evidence="8 9" key="1">
    <citation type="journal article" date="2016" name="Genome Biol. Evol.">
        <title>Gene Family Evolution Reflects Adaptation to Soil Environmental Stressors in the Genome of the Collembolan Orchesella cincta.</title>
        <authorList>
            <person name="Faddeeva-Vakhrusheva A."/>
            <person name="Derks M.F."/>
            <person name="Anvar S.Y."/>
            <person name="Agamennone V."/>
            <person name="Suring W."/>
            <person name="Smit S."/>
            <person name="van Straalen N.M."/>
            <person name="Roelofs D."/>
        </authorList>
    </citation>
    <scope>NUCLEOTIDE SEQUENCE [LARGE SCALE GENOMIC DNA]</scope>
    <source>
        <tissue evidence="8">Mixed pool</tissue>
    </source>
</reference>
<sequence length="431" mass="49395">MDVEVCFVCLKTFEIESVQNELSESSGIPLFTKFLKFAENYLQISPLARKTVDEEVNHVFCEKCELSVINPVCQVYLELLSAQLRLAWEMGQLEKLVLNTQRSMSPSLKVINSKSLAEKLGVESPMRLEEFRHSLAQKCQLKRTEALPVLVVSKCEGAKADLEAEFTNGNISDDDSNHFVSDTDIAPTDPLDLQGFTVHQRENESSNEMKIDIENVIKVEPIPQDPNADLIYESNDRDAVDDELNSPSNQSPKPNFTKGKRFQKKGKKGKKVKCPTYDKVLWSSFHLSRHNRYHHEPVKCNECDKILIGTKVLFSHVLIHHHKVGSYTCEVCSNVYSTREKLVVHKRKYHDMAKNKHCPFCSKSFLSKWYLEAHITAAHKPEKHPCLLCPGKVFAVKDYLRHHMRRCHGKDANAMRIEANQKKEIIQESKF</sequence>
<accession>A0A1D2M6K2</accession>
<evidence type="ECO:0000256" key="1">
    <source>
        <dbReference type="ARBA" id="ARBA00022723"/>
    </source>
</evidence>
<organism evidence="8 9">
    <name type="scientific">Orchesella cincta</name>
    <name type="common">Springtail</name>
    <name type="synonym">Podura cincta</name>
    <dbReference type="NCBI Taxonomy" id="48709"/>
    <lineage>
        <taxon>Eukaryota</taxon>
        <taxon>Metazoa</taxon>
        <taxon>Ecdysozoa</taxon>
        <taxon>Arthropoda</taxon>
        <taxon>Hexapoda</taxon>
        <taxon>Collembola</taxon>
        <taxon>Entomobryomorpha</taxon>
        <taxon>Entomobryoidea</taxon>
        <taxon>Orchesellidae</taxon>
        <taxon>Orchesellinae</taxon>
        <taxon>Orchesella</taxon>
    </lineage>
</organism>
<feature type="compositionally biased region" description="Polar residues" evidence="6">
    <location>
        <begin position="245"/>
        <end position="254"/>
    </location>
</feature>
<dbReference type="EMBL" id="LJIJ01003394">
    <property type="protein sequence ID" value="ODM88610.1"/>
    <property type="molecule type" value="Genomic_DNA"/>
</dbReference>
<dbReference type="SUPFAM" id="SSF57667">
    <property type="entry name" value="beta-beta-alpha zinc fingers"/>
    <property type="match status" value="2"/>
</dbReference>
<feature type="domain" description="C2H2-type" evidence="7">
    <location>
        <begin position="327"/>
        <end position="355"/>
    </location>
</feature>
<dbReference type="PANTHER" id="PTHR24379">
    <property type="entry name" value="KRAB AND ZINC FINGER DOMAIN-CONTAINING"/>
    <property type="match status" value="1"/>
</dbReference>
<dbReference type="Proteomes" id="UP000094527">
    <property type="component" value="Unassembled WGS sequence"/>
</dbReference>
<dbReference type="OrthoDB" id="8922241at2759"/>
<dbReference type="Gene3D" id="3.30.160.60">
    <property type="entry name" value="Classic Zinc Finger"/>
    <property type="match status" value="2"/>
</dbReference>
<dbReference type="PANTHER" id="PTHR24379:SF121">
    <property type="entry name" value="C2H2-TYPE DOMAIN-CONTAINING PROTEIN"/>
    <property type="match status" value="1"/>
</dbReference>
<dbReference type="AlphaFoldDB" id="A0A1D2M6K2"/>
<comment type="caution">
    <text evidence="8">The sequence shown here is derived from an EMBL/GenBank/DDBJ whole genome shotgun (WGS) entry which is preliminary data.</text>
</comment>
<dbReference type="PROSITE" id="PS50157">
    <property type="entry name" value="ZINC_FINGER_C2H2_2"/>
    <property type="match status" value="2"/>
</dbReference>
<dbReference type="InterPro" id="IPR036236">
    <property type="entry name" value="Znf_C2H2_sf"/>
</dbReference>
<evidence type="ECO:0000256" key="6">
    <source>
        <dbReference type="SAM" id="MobiDB-lite"/>
    </source>
</evidence>
<evidence type="ECO:0000256" key="2">
    <source>
        <dbReference type="ARBA" id="ARBA00022737"/>
    </source>
</evidence>